<proteinExistence type="predicted"/>
<dbReference type="PANTHER" id="PTHR30217:SF10">
    <property type="entry name" value="23S RRNA 5-HYDROXYCYTIDINE C2501 SYNTHASE"/>
    <property type="match status" value="1"/>
</dbReference>
<dbReference type="GO" id="GO:0006508">
    <property type="term" value="P:proteolysis"/>
    <property type="evidence" value="ECO:0007669"/>
    <property type="project" value="UniProtKB-KW"/>
</dbReference>
<evidence type="ECO:0000259" key="1">
    <source>
        <dbReference type="Pfam" id="PF12392"/>
    </source>
</evidence>
<dbReference type="PANTHER" id="PTHR30217">
    <property type="entry name" value="PEPTIDASE U32 FAMILY"/>
    <property type="match status" value="1"/>
</dbReference>
<dbReference type="Pfam" id="PF01136">
    <property type="entry name" value="Peptidase_U32"/>
    <property type="match status" value="2"/>
</dbReference>
<dbReference type="GO" id="GO:0008233">
    <property type="term" value="F:peptidase activity"/>
    <property type="evidence" value="ECO:0007669"/>
    <property type="project" value="UniProtKB-KW"/>
</dbReference>
<gene>
    <name evidence="2" type="primary">yhbU</name>
    <name evidence="2" type="ORF">Pan14r_43460</name>
</gene>
<name>A0A5C5YAN6_9PLAN</name>
<dbReference type="SUPFAM" id="SSF51395">
    <property type="entry name" value="FMN-linked oxidoreductases"/>
    <property type="match status" value="1"/>
</dbReference>
<evidence type="ECO:0000313" key="3">
    <source>
        <dbReference type="Proteomes" id="UP000317238"/>
    </source>
</evidence>
<keyword evidence="3" id="KW-1185">Reference proteome</keyword>
<dbReference type="Pfam" id="PF12392">
    <property type="entry name" value="DUF3656"/>
    <property type="match status" value="1"/>
</dbReference>
<keyword evidence="2" id="KW-0645">Protease</keyword>
<organism evidence="2 3">
    <name type="scientific">Crateriforma conspicua</name>
    <dbReference type="NCBI Taxonomy" id="2527996"/>
    <lineage>
        <taxon>Bacteria</taxon>
        <taxon>Pseudomonadati</taxon>
        <taxon>Planctomycetota</taxon>
        <taxon>Planctomycetia</taxon>
        <taxon>Planctomycetales</taxon>
        <taxon>Planctomycetaceae</taxon>
        <taxon>Crateriforma</taxon>
    </lineage>
</organism>
<dbReference type="OrthoDB" id="9807498at2"/>
<sequence length="850" mass="93126">MNPSEKSAEHPSRPRPELLAPAGDWDCVRAAICNGADAVYFGLDCGFNARYRAKNFGLDDLDELMRTLRLHGVRGYMTMNTLAFPSEMPELVPVIQRVAAAGVDAVLVQDFGVARLVHTVCPDLPIHASTQMSLTSAETIRVAADLGIERVVLARELSIAEIRKIHDATDLPLEAFIHGALCVAYSGQCLTSESLGGRSANRGHCAQACRLPYELVCDGEDRDLGDVRYLLSPQDLAGYAAIPDMIDAGVMSLKIEGRLKTAEYVANITGHYRRAIDRAVQGESTELSEQTRQEMELSFSRGFAPGWLEGNDHKRLVPGLYSAKQGLAAGVVDEVRGDRIRLNLRCNVALGDGVSVQSKSDQGKFQGSRVYAIEQAGQSVRSARAGQVVWLAFGHGDLDYGAIDADDPVFKNDDPQLNRRLRQTYTGKQDDAGLSVDLAVHAASGRPLQLEARIGTAICEIVRSEKPLEKANKRPADVAMIREKLGRLGDTEFQLGNVKVEIQDQPMVPVSVLKSLRRDLVGRLRERLKAPPTRRIHSDAGVELLKPWHQPDTSLLTTLDATPDAPALAVLCRTLDQLHAAIEGGASLIYADFHQPKDYRDAVAAGRRHGVTVGLATVRMHKPGENALLNAVSKYQPDLILARNLAAIEHAGKVGVPCVADFSLNITNHRSAQWLCELGVDRLTASYDLNRDQLKDLVDSVPADRLEVVVHQHMPLFHMEHCVFCSVLSPGTNKTNCGRPCDRHVVQLRDRVGALHPLQADIACRNTLYNASPQSGAEVVADLIRRGVGWYRVELLDQDAENTRRVIRLYQDLLAGRVDGGNVWRTLQATNRVGVTRGTLEPKRNPLAIL</sequence>
<dbReference type="EC" id="3.4.-.-" evidence="2"/>
<keyword evidence="2" id="KW-0378">Hydrolase</keyword>
<reference evidence="2 3" key="1">
    <citation type="submission" date="2019-02" db="EMBL/GenBank/DDBJ databases">
        <title>Deep-cultivation of Planctomycetes and their phenomic and genomic characterization uncovers novel biology.</title>
        <authorList>
            <person name="Wiegand S."/>
            <person name="Jogler M."/>
            <person name="Boedeker C."/>
            <person name="Pinto D."/>
            <person name="Vollmers J."/>
            <person name="Rivas-Marin E."/>
            <person name="Kohn T."/>
            <person name="Peeters S.H."/>
            <person name="Heuer A."/>
            <person name="Rast P."/>
            <person name="Oberbeckmann S."/>
            <person name="Bunk B."/>
            <person name="Jeske O."/>
            <person name="Meyerdierks A."/>
            <person name="Storesund J.E."/>
            <person name="Kallscheuer N."/>
            <person name="Luecker S."/>
            <person name="Lage O.M."/>
            <person name="Pohl T."/>
            <person name="Merkel B.J."/>
            <person name="Hornburger P."/>
            <person name="Mueller R.-W."/>
            <person name="Bruemmer F."/>
            <person name="Labrenz M."/>
            <person name="Spormann A.M."/>
            <person name="Op Den Camp H."/>
            <person name="Overmann J."/>
            <person name="Amann R."/>
            <person name="Jetten M.S.M."/>
            <person name="Mascher T."/>
            <person name="Medema M.H."/>
            <person name="Devos D.P."/>
            <person name="Kaster A.-K."/>
            <person name="Ovreas L."/>
            <person name="Rohde M."/>
            <person name="Galperin M.Y."/>
            <person name="Jogler C."/>
        </authorList>
    </citation>
    <scope>NUCLEOTIDE SEQUENCE [LARGE SCALE GENOMIC DNA]</scope>
    <source>
        <strain evidence="2 3">Pan14r</strain>
    </source>
</reference>
<accession>A0A5C5YAN6</accession>
<evidence type="ECO:0000313" key="2">
    <source>
        <dbReference type="EMBL" id="TWT72029.1"/>
    </source>
</evidence>
<dbReference type="InterPro" id="IPR020988">
    <property type="entry name" value="Pept_U32_collagenase"/>
</dbReference>
<protein>
    <submittedName>
        <fullName evidence="2">Putative protease YhbU</fullName>
        <ecNumber evidence="2">3.4.-.-</ecNumber>
    </submittedName>
</protein>
<comment type="caution">
    <text evidence="2">The sequence shown here is derived from an EMBL/GenBank/DDBJ whole genome shotgun (WGS) entry which is preliminary data.</text>
</comment>
<dbReference type="Proteomes" id="UP000317238">
    <property type="component" value="Unassembled WGS sequence"/>
</dbReference>
<dbReference type="RefSeq" id="WP_146440133.1">
    <property type="nucleotide sequence ID" value="NZ_SJPL01000001.1"/>
</dbReference>
<dbReference type="EMBL" id="SJPL01000001">
    <property type="protein sequence ID" value="TWT72029.1"/>
    <property type="molecule type" value="Genomic_DNA"/>
</dbReference>
<feature type="domain" description="Peptidase U32 collagenase" evidence="1">
    <location>
        <begin position="409"/>
        <end position="527"/>
    </location>
</feature>
<dbReference type="AlphaFoldDB" id="A0A5C5YAN6"/>
<dbReference type="InterPro" id="IPR051454">
    <property type="entry name" value="RNA/ubiquinone_mod_enzymes"/>
</dbReference>
<dbReference type="InterPro" id="IPR001539">
    <property type="entry name" value="Peptidase_U32"/>
</dbReference>